<dbReference type="GO" id="GO:0016746">
    <property type="term" value="F:acyltransferase activity"/>
    <property type="evidence" value="ECO:0007669"/>
    <property type="project" value="UniProtKB-KW"/>
</dbReference>
<dbReference type="EC" id="2.3.1.-" evidence="2"/>
<organism evidence="2 3">
    <name type="scientific">Rhodococcus sovatensis</name>
    <dbReference type="NCBI Taxonomy" id="1805840"/>
    <lineage>
        <taxon>Bacteria</taxon>
        <taxon>Bacillati</taxon>
        <taxon>Actinomycetota</taxon>
        <taxon>Actinomycetes</taxon>
        <taxon>Mycobacteriales</taxon>
        <taxon>Nocardiaceae</taxon>
        <taxon>Rhodococcus</taxon>
    </lineage>
</organism>
<dbReference type="Proteomes" id="UP001432000">
    <property type="component" value="Chromosome"/>
</dbReference>
<feature type="domain" description="N-acetyltransferase" evidence="1">
    <location>
        <begin position="160"/>
        <end position="315"/>
    </location>
</feature>
<dbReference type="PROSITE" id="PS51186">
    <property type="entry name" value="GNAT"/>
    <property type="match status" value="1"/>
</dbReference>
<dbReference type="RefSeq" id="WP_338888722.1">
    <property type="nucleotide sequence ID" value="NZ_CP147846.1"/>
</dbReference>
<gene>
    <name evidence="2" type="ORF">WDS16_25405</name>
</gene>
<evidence type="ECO:0000313" key="2">
    <source>
        <dbReference type="EMBL" id="WXG68486.1"/>
    </source>
</evidence>
<dbReference type="Pfam" id="PF00583">
    <property type="entry name" value="Acetyltransf_1"/>
    <property type="match status" value="1"/>
</dbReference>
<protein>
    <submittedName>
        <fullName evidence="2">GNAT family N-acetyltransferase</fullName>
        <ecNumber evidence="2">2.3.1.-</ecNumber>
    </submittedName>
</protein>
<accession>A0ABZ2PL70</accession>
<dbReference type="SUPFAM" id="SSF55729">
    <property type="entry name" value="Acyl-CoA N-acyltransferases (Nat)"/>
    <property type="match status" value="1"/>
</dbReference>
<dbReference type="EMBL" id="CP147846">
    <property type="protein sequence ID" value="WXG68486.1"/>
    <property type="molecule type" value="Genomic_DNA"/>
</dbReference>
<name>A0ABZ2PL70_9NOCA</name>
<proteinExistence type="predicted"/>
<keyword evidence="2" id="KW-0012">Acyltransferase</keyword>
<dbReference type="InterPro" id="IPR000182">
    <property type="entry name" value="GNAT_dom"/>
</dbReference>
<evidence type="ECO:0000313" key="3">
    <source>
        <dbReference type="Proteomes" id="UP001432000"/>
    </source>
</evidence>
<evidence type="ECO:0000259" key="1">
    <source>
        <dbReference type="PROSITE" id="PS51186"/>
    </source>
</evidence>
<keyword evidence="3" id="KW-1185">Reference proteome</keyword>
<dbReference type="Gene3D" id="3.40.630.30">
    <property type="match status" value="1"/>
</dbReference>
<keyword evidence="2" id="KW-0808">Transferase</keyword>
<reference evidence="2 3" key="1">
    <citation type="submission" date="2024-03" db="EMBL/GenBank/DDBJ databases">
        <title>Natural products discovery in diverse microorganisms through a two-stage MS feature dereplication strategy.</title>
        <authorList>
            <person name="Zhang R."/>
        </authorList>
    </citation>
    <scope>NUCLEOTIDE SEQUENCE [LARGE SCALE GENOMIC DNA]</scope>
    <source>
        <strain evidence="2 3">18930</strain>
    </source>
</reference>
<dbReference type="InterPro" id="IPR016181">
    <property type="entry name" value="Acyl_CoA_acyltransferase"/>
</dbReference>
<sequence length="315" mass="34656">MLIRPATRAELEEPVGFAVDDPVGFVDADAFQEDVAAGRLRPEWSWFAVDGSRIVARALWWGREDSERPLALDFLHVVADVPNRAALAAELMSRAHNEFHAKPEYVLVVPTAGQDADVAVAEAVSWRREAAQAAGLTEIIERLRFEWTPAAGVPDPSERLVFRPASDEEFLAVFQRVAVGSLDVATQRGIAATDIVSQARDDLEFYRSCPGERSWWRLAETVDGTLVGFAIPSATPYHRNVGYLGVVPEQRGHRYVDDILREITRVHAADGATRITATTDVPNKPMAAAFKRANYQVTEFRMVFEAPAGASSLSG</sequence>